<dbReference type="CDD" id="cd00200">
    <property type="entry name" value="WD40"/>
    <property type="match status" value="1"/>
</dbReference>
<comment type="caution">
    <text evidence="4">The sequence shown here is derived from an EMBL/GenBank/DDBJ whole genome shotgun (WGS) entry which is preliminary data.</text>
</comment>
<evidence type="ECO:0000256" key="1">
    <source>
        <dbReference type="ARBA" id="ARBA00022574"/>
    </source>
</evidence>
<keyword evidence="1 3" id="KW-0853">WD repeat</keyword>
<dbReference type="InterPro" id="IPR011047">
    <property type="entry name" value="Quinoprotein_ADH-like_sf"/>
</dbReference>
<feature type="repeat" description="WD" evidence="3">
    <location>
        <begin position="1"/>
        <end position="24"/>
    </location>
</feature>
<evidence type="ECO:0000313" key="5">
    <source>
        <dbReference type="Proteomes" id="UP000663850"/>
    </source>
</evidence>
<dbReference type="InterPro" id="IPR001680">
    <property type="entry name" value="WD40_rpt"/>
</dbReference>
<sequence length="414" mass="44807">RIVSGSHDCCIRVWDAQTGEMISGQLQGHRSAVSWIGFSPKGTRMMSSGAWDNTLCVWDAQTQTSRLQPREEMAYPITSVGMSPDAVRIATGAKCGSVCVRELRSGDMHIGPLYSHPSQVVSVGISPNGRLLGWGNSDSKVFVWDMHSQVIVGPLLGHRSAVSSIAFSPDSTRIISSSDSLIHVHNSRTGKLGLTLHQQSPSLIQFGLSPDGARIATGSVDGSLHVWDFEGLEVLGPLRGQSKPTVSIAYSSDGAQIVSTSEDNTICVWETKSGNLIIGTRIVSGSLDGTLFIWDAQSGGMILGPIEGHTESITMVRFSSDDTQILSHSHDGAVRIHDVRTVQPTANCVEWKLNKDGWVTDNQSNLLCWVPLDLHANLVWQRTTDLISVVGNVRLKIDEARIGKAWIESYVSSV</sequence>
<evidence type="ECO:0000256" key="2">
    <source>
        <dbReference type="ARBA" id="ARBA00022737"/>
    </source>
</evidence>
<feature type="repeat" description="WD" evidence="3">
    <location>
        <begin position="196"/>
        <end position="230"/>
    </location>
</feature>
<evidence type="ECO:0000256" key="3">
    <source>
        <dbReference type="PROSITE-ProRule" id="PRU00221"/>
    </source>
</evidence>
<feature type="repeat" description="WD" evidence="3">
    <location>
        <begin position="26"/>
        <end position="68"/>
    </location>
</feature>
<protein>
    <recommendedName>
        <fullName evidence="6">WD40 repeat-like protein</fullName>
    </recommendedName>
</protein>
<dbReference type="PROSITE" id="PS50082">
    <property type="entry name" value="WD_REPEATS_2"/>
    <property type="match status" value="7"/>
</dbReference>
<dbReference type="InterPro" id="IPR050995">
    <property type="entry name" value="WD-F-box_domain-protein"/>
</dbReference>
<proteinExistence type="predicted"/>
<name>A0A8H2X8B3_9AGAM</name>
<keyword evidence="2" id="KW-0677">Repeat</keyword>
<feature type="non-terminal residue" evidence="4">
    <location>
        <position position="1"/>
    </location>
</feature>
<dbReference type="SMART" id="SM00320">
    <property type="entry name" value="WD40"/>
    <property type="match status" value="7"/>
</dbReference>
<feature type="repeat" description="WD" evidence="3">
    <location>
        <begin position="279"/>
        <end position="304"/>
    </location>
</feature>
<dbReference type="SUPFAM" id="SSF50998">
    <property type="entry name" value="Quinoprotein alcohol dehydrogenase-like"/>
    <property type="match status" value="1"/>
</dbReference>
<dbReference type="PROSITE" id="PS50294">
    <property type="entry name" value="WD_REPEATS_REGION"/>
    <property type="match status" value="5"/>
</dbReference>
<dbReference type="InterPro" id="IPR019775">
    <property type="entry name" value="WD40_repeat_CS"/>
</dbReference>
<evidence type="ECO:0008006" key="6">
    <source>
        <dbReference type="Google" id="ProtNLM"/>
    </source>
</evidence>
<feature type="repeat" description="WD" evidence="3">
    <location>
        <begin position="306"/>
        <end position="347"/>
    </location>
</feature>
<dbReference type="PANTHER" id="PTHR14604:SF3">
    <property type="entry name" value="SPERM-ASSOCIATED ANTIGEN 16 PROTEIN"/>
    <property type="match status" value="1"/>
</dbReference>
<dbReference type="PROSITE" id="PS00678">
    <property type="entry name" value="WD_REPEATS_1"/>
    <property type="match status" value="4"/>
</dbReference>
<feature type="repeat" description="WD" evidence="3">
    <location>
        <begin position="113"/>
        <end position="148"/>
    </location>
</feature>
<dbReference type="InterPro" id="IPR015943">
    <property type="entry name" value="WD40/YVTN_repeat-like_dom_sf"/>
</dbReference>
<dbReference type="InterPro" id="IPR020472">
    <property type="entry name" value="WD40_PAC1"/>
</dbReference>
<dbReference type="Proteomes" id="UP000663850">
    <property type="component" value="Unassembled WGS sequence"/>
</dbReference>
<dbReference type="EMBL" id="CAJMWZ010000279">
    <property type="protein sequence ID" value="CAE6415839.1"/>
    <property type="molecule type" value="Genomic_DNA"/>
</dbReference>
<dbReference type="Gene3D" id="2.130.10.10">
    <property type="entry name" value="YVTN repeat-like/Quinoprotein amine dehydrogenase"/>
    <property type="match status" value="4"/>
</dbReference>
<dbReference type="Pfam" id="PF00400">
    <property type="entry name" value="WD40"/>
    <property type="match status" value="8"/>
</dbReference>
<evidence type="ECO:0000313" key="4">
    <source>
        <dbReference type="EMBL" id="CAE6415839.1"/>
    </source>
</evidence>
<dbReference type="AlphaFoldDB" id="A0A8H2X8B3"/>
<accession>A0A8H2X8B3</accession>
<organism evidence="4 5">
    <name type="scientific">Rhizoctonia solani</name>
    <dbReference type="NCBI Taxonomy" id="456999"/>
    <lineage>
        <taxon>Eukaryota</taxon>
        <taxon>Fungi</taxon>
        <taxon>Dikarya</taxon>
        <taxon>Basidiomycota</taxon>
        <taxon>Agaricomycotina</taxon>
        <taxon>Agaricomycetes</taxon>
        <taxon>Cantharellales</taxon>
        <taxon>Ceratobasidiaceae</taxon>
        <taxon>Rhizoctonia</taxon>
    </lineage>
</organism>
<reference evidence="4" key="1">
    <citation type="submission" date="2021-01" db="EMBL/GenBank/DDBJ databases">
        <authorList>
            <person name="Kaushik A."/>
        </authorList>
    </citation>
    <scope>NUCLEOTIDE SEQUENCE</scope>
    <source>
        <strain evidence="4">Type strain: AG8-Rh-89/</strain>
    </source>
</reference>
<feature type="repeat" description="WD" evidence="3">
    <location>
        <begin position="238"/>
        <end position="279"/>
    </location>
</feature>
<dbReference type="PRINTS" id="PR00320">
    <property type="entry name" value="GPROTEINBRPT"/>
</dbReference>
<dbReference type="PANTHER" id="PTHR14604">
    <property type="entry name" value="WD40 REPEAT PF20"/>
    <property type="match status" value="1"/>
</dbReference>
<gene>
    <name evidence="4" type="ORF">RDB_LOCUS5381</name>
</gene>